<protein>
    <submittedName>
        <fullName evidence="4">RCC1 and BTB domain-containing protein 1</fullName>
    </submittedName>
</protein>
<evidence type="ECO:0000313" key="5">
    <source>
        <dbReference type="Proteomes" id="UP001054945"/>
    </source>
</evidence>
<feature type="chain" id="PRO_5043943768" evidence="3">
    <location>
        <begin position="22"/>
        <end position="181"/>
    </location>
</feature>
<evidence type="ECO:0000256" key="2">
    <source>
        <dbReference type="PROSITE-ProRule" id="PRU00235"/>
    </source>
</evidence>
<proteinExistence type="predicted"/>
<feature type="repeat" description="RCC1" evidence="2">
    <location>
        <begin position="114"/>
        <end position="155"/>
    </location>
</feature>
<comment type="caution">
    <text evidence="4">The sequence shown here is derived from an EMBL/GenBank/DDBJ whole genome shotgun (WGS) entry which is preliminary data.</text>
</comment>
<gene>
    <name evidence="4" type="primary">RCBTB1</name>
    <name evidence="4" type="ORF">CEXT_307011</name>
</gene>
<feature type="repeat" description="RCC1" evidence="2">
    <location>
        <begin position="156"/>
        <end position="181"/>
    </location>
</feature>
<dbReference type="PANTHER" id="PTHR22872">
    <property type="entry name" value="BTK-BINDING PROTEIN-RELATED"/>
    <property type="match status" value="1"/>
</dbReference>
<dbReference type="SUPFAM" id="SSF50985">
    <property type="entry name" value="RCC1/BLIP-II"/>
    <property type="match status" value="1"/>
</dbReference>
<keyword evidence="5" id="KW-1185">Reference proteome</keyword>
<keyword evidence="3" id="KW-0732">Signal</keyword>
<organism evidence="4 5">
    <name type="scientific">Caerostris extrusa</name>
    <name type="common">Bark spider</name>
    <name type="synonym">Caerostris bankana</name>
    <dbReference type="NCBI Taxonomy" id="172846"/>
    <lineage>
        <taxon>Eukaryota</taxon>
        <taxon>Metazoa</taxon>
        <taxon>Ecdysozoa</taxon>
        <taxon>Arthropoda</taxon>
        <taxon>Chelicerata</taxon>
        <taxon>Arachnida</taxon>
        <taxon>Araneae</taxon>
        <taxon>Araneomorphae</taxon>
        <taxon>Entelegynae</taxon>
        <taxon>Araneoidea</taxon>
        <taxon>Araneidae</taxon>
        <taxon>Caerostris</taxon>
    </lineage>
</organism>
<evidence type="ECO:0000256" key="3">
    <source>
        <dbReference type="SAM" id="SignalP"/>
    </source>
</evidence>
<keyword evidence="1" id="KW-0677">Repeat</keyword>
<dbReference type="AlphaFoldDB" id="A0AAV4XSP3"/>
<dbReference type="InterPro" id="IPR051625">
    <property type="entry name" value="Signaling_Regulatory_Domain"/>
</dbReference>
<evidence type="ECO:0000313" key="4">
    <source>
        <dbReference type="EMBL" id="GIY98066.1"/>
    </source>
</evidence>
<dbReference type="PROSITE" id="PS00626">
    <property type="entry name" value="RCC1_2"/>
    <property type="match status" value="1"/>
</dbReference>
<accession>A0AAV4XSP3</accession>
<reference evidence="4 5" key="1">
    <citation type="submission" date="2021-06" db="EMBL/GenBank/DDBJ databases">
        <title>Caerostris extrusa draft genome.</title>
        <authorList>
            <person name="Kono N."/>
            <person name="Arakawa K."/>
        </authorList>
    </citation>
    <scope>NUCLEOTIDE SEQUENCE [LARGE SCALE GENOMIC DNA]</scope>
</reference>
<dbReference type="InterPro" id="IPR000408">
    <property type="entry name" value="Reg_chr_condens"/>
</dbReference>
<dbReference type="Pfam" id="PF13540">
    <property type="entry name" value="RCC1_2"/>
    <property type="match status" value="2"/>
</dbReference>
<name>A0AAV4XSP3_CAEEX</name>
<dbReference type="Gene3D" id="2.130.10.30">
    <property type="entry name" value="Regulator of chromosome condensation 1/beta-lactamase-inhibitor protein II"/>
    <property type="match status" value="2"/>
</dbReference>
<dbReference type="Proteomes" id="UP001054945">
    <property type="component" value="Unassembled WGS sequence"/>
</dbReference>
<evidence type="ECO:0000256" key="1">
    <source>
        <dbReference type="ARBA" id="ARBA00022737"/>
    </source>
</evidence>
<feature type="signal peptide" evidence="3">
    <location>
        <begin position="1"/>
        <end position="21"/>
    </location>
</feature>
<sequence length="181" mass="18891">MFNFFIFVLKWNLLCKKGIESFAYGSGPHVLAITADGEGCLVGVIMATPSLGMGGTNQGLSPGLISSNVLGRKVIEVACGSHHSIALASVRRRSRKCISVACGQTSSMAVLDNGEVYGWGYNGNGQLGIGGNANQANPYRGLFCGYAHTMALSDEGVLYAWGANSYGQLGTGNKNKSSITS</sequence>
<dbReference type="InterPro" id="IPR009091">
    <property type="entry name" value="RCC1/BLIP-II"/>
</dbReference>
<dbReference type="PROSITE" id="PS50012">
    <property type="entry name" value="RCC1_3"/>
    <property type="match status" value="2"/>
</dbReference>
<dbReference type="EMBL" id="BPLR01000876">
    <property type="protein sequence ID" value="GIY98066.1"/>
    <property type="molecule type" value="Genomic_DNA"/>
</dbReference>